<sequence length="236" mass="25559">MEAPVSPWFTRRRLIGLVVLLAVVLGLVVGDVFLRQYVENRIESEVGQVADGRVTADVEGWPATWQVVRDDYDRITGQVDGAVATVLAEEIVLDVDVVAQDVRGLAGGEVVIGSGSGRAATRWEDLSRVTGVELSGDDDGMLTITTQVGVLGERLPVRVTGRPVVDSRSGQLGLQDAQASLDEVDVPQDVIDGLLPRVSTYVYLPTFEGLRWTGVQVTQDGVELDFRAEEMTVPTW</sequence>
<organism evidence="1 2">
    <name type="scientific">Kytococcus sedentarius (strain ATCC 14392 / DSM 20547 / JCM 11482 / CCUG 33030 / NBRC 15357 / NCTC 11040 / CCM 314 / 541)</name>
    <name type="common">Micrococcus sedentarius</name>
    <dbReference type="NCBI Taxonomy" id="478801"/>
    <lineage>
        <taxon>Bacteria</taxon>
        <taxon>Bacillati</taxon>
        <taxon>Actinomycetota</taxon>
        <taxon>Actinomycetes</taxon>
        <taxon>Micrococcales</taxon>
        <taxon>Kytococcaceae</taxon>
        <taxon>Kytococcus</taxon>
    </lineage>
</organism>
<dbReference type="KEGG" id="kse:Ksed_17190"/>
<dbReference type="STRING" id="478801.Ksed_17190"/>
<proteinExistence type="predicted"/>
<accession>C7NIU4</accession>
<dbReference type="HOGENOM" id="CLU_1174183_0_0_11"/>
<dbReference type="AlphaFoldDB" id="C7NIU4"/>
<evidence type="ECO:0000313" key="2">
    <source>
        <dbReference type="Proteomes" id="UP000006666"/>
    </source>
</evidence>
<protein>
    <recommendedName>
        <fullName evidence="3">DUF2993 domain-containing protein</fullName>
    </recommendedName>
</protein>
<gene>
    <name evidence="1" type="ordered locus">Ksed_17190</name>
</gene>
<keyword evidence="2" id="KW-1185">Reference proteome</keyword>
<dbReference type="Proteomes" id="UP000006666">
    <property type="component" value="Chromosome"/>
</dbReference>
<evidence type="ECO:0008006" key="3">
    <source>
        <dbReference type="Google" id="ProtNLM"/>
    </source>
</evidence>
<evidence type="ECO:0000313" key="1">
    <source>
        <dbReference type="EMBL" id="ACV06732.1"/>
    </source>
</evidence>
<reference evidence="1 2" key="1">
    <citation type="journal article" date="2009" name="Stand. Genomic Sci.">
        <title>Complete genome sequence of Kytococcus sedentarius type strain (541).</title>
        <authorList>
            <person name="Sims D."/>
            <person name="Brettin T."/>
            <person name="Detter J.C."/>
            <person name="Han C."/>
            <person name="Lapidus A."/>
            <person name="Copeland A."/>
            <person name="Glavina Del Rio T."/>
            <person name="Nolan M."/>
            <person name="Chen F."/>
            <person name="Lucas S."/>
            <person name="Tice H."/>
            <person name="Cheng J.F."/>
            <person name="Bruce D."/>
            <person name="Goodwin L."/>
            <person name="Pitluck S."/>
            <person name="Ovchinnikova G."/>
            <person name="Pati A."/>
            <person name="Ivanova N."/>
            <person name="Mavrommatis K."/>
            <person name="Chen A."/>
            <person name="Palaniappan K."/>
            <person name="D'haeseleer P."/>
            <person name="Chain P."/>
            <person name="Bristow J."/>
            <person name="Eisen J.A."/>
            <person name="Markowitz V."/>
            <person name="Hugenholtz P."/>
            <person name="Schneider S."/>
            <person name="Goker M."/>
            <person name="Pukall R."/>
            <person name="Kyrpides N.C."/>
            <person name="Klenk H.P."/>
        </authorList>
    </citation>
    <scope>NUCLEOTIDE SEQUENCE [LARGE SCALE GENOMIC DNA]</scope>
    <source>
        <strain evidence="2">ATCC 14392 / DSM 20547 / JCM 11482 / CCUG 33030 / NBRC 15357 / NCTC 11040 / CCM 314 / 541</strain>
    </source>
</reference>
<dbReference type="EMBL" id="CP001686">
    <property type="protein sequence ID" value="ACV06732.1"/>
    <property type="molecule type" value="Genomic_DNA"/>
</dbReference>
<name>C7NIU4_KYTSD</name>